<feature type="chain" id="PRO_5036043229" description="Secreted protein" evidence="2">
    <location>
        <begin position="20"/>
        <end position="138"/>
    </location>
</feature>
<proteinExistence type="predicted"/>
<dbReference type="EMBL" id="CM000883">
    <property type="protein sequence ID" value="PNT62887.1"/>
    <property type="molecule type" value="Genomic_DNA"/>
</dbReference>
<keyword evidence="2" id="KW-0732">Signal</keyword>
<gene>
    <name evidence="3" type="ORF">BRADI_4g09243v3</name>
</gene>
<reference evidence="3 4" key="1">
    <citation type="journal article" date="2010" name="Nature">
        <title>Genome sequencing and analysis of the model grass Brachypodium distachyon.</title>
        <authorList>
            <consortium name="International Brachypodium Initiative"/>
        </authorList>
    </citation>
    <scope>NUCLEOTIDE SEQUENCE [LARGE SCALE GENOMIC DNA]</scope>
    <source>
        <strain evidence="3 4">Bd21</strain>
    </source>
</reference>
<name>A0A2K2CLI3_BRADI</name>
<feature type="signal peptide" evidence="2">
    <location>
        <begin position="1"/>
        <end position="19"/>
    </location>
</feature>
<organism evidence="3">
    <name type="scientific">Brachypodium distachyon</name>
    <name type="common">Purple false brome</name>
    <name type="synonym">Trachynia distachya</name>
    <dbReference type="NCBI Taxonomy" id="15368"/>
    <lineage>
        <taxon>Eukaryota</taxon>
        <taxon>Viridiplantae</taxon>
        <taxon>Streptophyta</taxon>
        <taxon>Embryophyta</taxon>
        <taxon>Tracheophyta</taxon>
        <taxon>Spermatophyta</taxon>
        <taxon>Magnoliopsida</taxon>
        <taxon>Liliopsida</taxon>
        <taxon>Poales</taxon>
        <taxon>Poaceae</taxon>
        <taxon>BOP clade</taxon>
        <taxon>Pooideae</taxon>
        <taxon>Stipodae</taxon>
        <taxon>Brachypodieae</taxon>
        <taxon>Brachypodium</taxon>
    </lineage>
</organism>
<feature type="compositionally biased region" description="Basic and acidic residues" evidence="1">
    <location>
        <begin position="71"/>
        <end position="84"/>
    </location>
</feature>
<evidence type="ECO:0000313" key="4">
    <source>
        <dbReference type="EnsemblPlants" id="PNT62887"/>
    </source>
</evidence>
<feature type="region of interest" description="Disordered" evidence="1">
    <location>
        <begin position="71"/>
        <end position="117"/>
    </location>
</feature>
<evidence type="ECO:0000256" key="1">
    <source>
        <dbReference type="SAM" id="MobiDB-lite"/>
    </source>
</evidence>
<reference evidence="4" key="3">
    <citation type="submission" date="2018-08" db="UniProtKB">
        <authorList>
            <consortium name="EnsemblPlants"/>
        </authorList>
    </citation>
    <scope>IDENTIFICATION</scope>
    <source>
        <strain evidence="4">cv. Bd21</strain>
    </source>
</reference>
<dbReference type="Gramene" id="PNT62887">
    <property type="protein sequence ID" value="PNT62887"/>
    <property type="gene ID" value="BRADI_4g09243v3"/>
</dbReference>
<dbReference type="AlphaFoldDB" id="A0A2K2CLI3"/>
<dbReference type="InParanoid" id="A0A2K2CLI3"/>
<dbReference type="OrthoDB" id="598235at2759"/>
<sequence length="138" mass="14554">MAWLHAGTVFVSSLVATKQFSCAPSITSSTSVRSTWESSTSNTDWAYSLGLGSSCSFTNGVEEGCARKMSIEGGGRGEEERMEGQGRGGQVRGLSRIGAAVGGRRGRKDGWPGKGREKARCRGLSRIVFTAISDGPTM</sequence>
<dbReference type="Proteomes" id="UP000008810">
    <property type="component" value="Chromosome 4"/>
</dbReference>
<protein>
    <recommendedName>
        <fullName evidence="6">Secreted protein</fullName>
    </recommendedName>
</protein>
<evidence type="ECO:0000256" key="2">
    <source>
        <dbReference type="SAM" id="SignalP"/>
    </source>
</evidence>
<accession>A0A2K2CLI3</accession>
<reference evidence="3" key="2">
    <citation type="submission" date="2017-06" db="EMBL/GenBank/DDBJ databases">
        <title>WGS assembly of Brachypodium distachyon.</title>
        <authorList>
            <consortium name="The International Brachypodium Initiative"/>
            <person name="Lucas S."/>
            <person name="Harmon-Smith M."/>
            <person name="Lail K."/>
            <person name="Tice H."/>
            <person name="Grimwood J."/>
            <person name="Bruce D."/>
            <person name="Barry K."/>
            <person name="Shu S."/>
            <person name="Lindquist E."/>
            <person name="Wang M."/>
            <person name="Pitluck S."/>
            <person name="Vogel J.P."/>
            <person name="Garvin D.F."/>
            <person name="Mockler T.C."/>
            <person name="Schmutz J."/>
            <person name="Rokhsar D."/>
            <person name="Bevan M.W."/>
        </authorList>
    </citation>
    <scope>NUCLEOTIDE SEQUENCE</scope>
    <source>
        <strain evidence="3">Bd21</strain>
    </source>
</reference>
<feature type="compositionally biased region" description="Basic and acidic residues" evidence="1">
    <location>
        <begin position="108"/>
        <end position="117"/>
    </location>
</feature>
<keyword evidence="5" id="KW-1185">Reference proteome</keyword>
<evidence type="ECO:0000313" key="3">
    <source>
        <dbReference type="EMBL" id="PNT62887.1"/>
    </source>
</evidence>
<dbReference type="EnsemblPlants" id="PNT62887">
    <property type="protein sequence ID" value="PNT62887"/>
    <property type="gene ID" value="BRADI_4g09243v3"/>
</dbReference>
<evidence type="ECO:0000313" key="5">
    <source>
        <dbReference type="Proteomes" id="UP000008810"/>
    </source>
</evidence>
<evidence type="ECO:0008006" key="6">
    <source>
        <dbReference type="Google" id="ProtNLM"/>
    </source>
</evidence>